<evidence type="ECO:0000256" key="1">
    <source>
        <dbReference type="SAM" id="MobiDB-lite"/>
    </source>
</evidence>
<proteinExistence type="predicted"/>
<protein>
    <submittedName>
        <fullName evidence="2">DUF4385 domain-containing protein</fullName>
    </submittedName>
</protein>
<evidence type="ECO:0000313" key="2">
    <source>
        <dbReference type="EMBL" id="RAK63242.1"/>
    </source>
</evidence>
<feature type="region of interest" description="Disordered" evidence="1">
    <location>
        <begin position="95"/>
        <end position="132"/>
    </location>
</feature>
<gene>
    <name evidence="2" type="ORF">DLM85_21905</name>
</gene>
<sequence length="163" mass="18981">MPFNYDQDFRHVDFRQHPERYRVGKGEQGVLLVQPYKSEILPFWRFKSPAVARESSETIYGLFLAYLKADDFVGADMARKFLQMGFTRARRYANHRGGKKYEGPVPADKKGQSGAHGRPERPRDPEDPEKAEAAAIFKAKWDEAKQHPDYLRQKEAFELRYGK</sequence>
<dbReference type="Pfam" id="PF14328">
    <property type="entry name" value="DUF4385"/>
    <property type="match status" value="1"/>
</dbReference>
<dbReference type="Proteomes" id="UP000248553">
    <property type="component" value="Unassembled WGS sequence"/>
</dbReference>
<dbReference type="RefSeq" id="WP_111480319.1">
    <property type="nucleotide sequence ID" value="NZ_QHKM01000010.1"/>
</dbReference>
<evidence type="ECO:0000313" key="3">
    <source>
        <dbReference type="Proteomes" id="UP000248553"/>
    </source>
</evidence>
<dbReference type="OrthoDB" id="65486at2"/>
<dbReference type="InterPro" id="IPR025494">
    <property type="entry name" value="DUF4385"/>
</dbReference>
<comment type="caution">
    <text evidence="2">The sequence shown here is derived from an EMBL/GenBank/DDBJ whole genome shotgun (WGS) entry which is preliminary data.</text>
</comment>
<reference evidence="3" key="1">
    <citation type="submission" date="2018-05" db="EMBL/GenBank/DDBJ databases">
        <authorList>
            <person name="Nie L."/>
        </authorList>
    </citation>
    <scope>NUCLEOTIDE SEQUENCE [LARGE SCALE GENOMIC DNA]</scope>
    <source>
        <strain evidence="3">NL</strain>
    </source>
</reference>
<dbReference type="EMBL" id="QHKM01000010">
    <property type="protein sequence ID" value="RAK63242.1"/>
    <property type="molecule type" value="Genomic_DNA"/>
</dbReference>
<name>A0A328B776_9BACT</name>
<accession>A0A328B776</accession>
<feature type="compositionally biased region" description="Basic and acidic residues" evidence="1">
    <location>
        <begin position="99"/>
        <end position="132"/>
    </location>
</feature>
<dbReference type="AlphaFoldDB" id="A0A328B776"/>
<keyword evidence="3" id="KW-1185">Reference proteome</keyword>
<organism evidence="2 3">
    <name type="scientific">Hymenobacter edaphi</name>
    <dbReference type="NCBI Taxonomy" id="2211146"/>
    <lineage>
        <taxon>Bacteria</taxon>
        <taxon>Pseudomonadati</taxon>
        <taxon>Bacteroidota</taxon>
        <taxon>Cytophagia</taxon>
        <taxon>Cytophagales</taxon>
        <taxon>Hymenobacteraceae</taxon>
        <taxon>Hymenobacter</taxon>
    </lineage>
</organism>